<evidence type="ECO:0000313" key="4">
    <source>
        <dbReference type="EMBL" id="KIM29298.1"/>
    </source>
</evidence>
<evidence type="ECO:0000259" key="3">
    <source>
        <dbReference type="PROSITE" id="PS50157"/>
    </source>
</evidence>
<dbReference type="GO" id="GO:0008270">
    <property type="term" value="F:zinc ion binding"/>
    <property type="evidence" value="ECO:0007669"/>
    <property type="project" value="UniProtKB-KW"/>
</dbReference>
<dbReference type="EMBL" id="KN824289">
    <property type="protein sequence ID" value="KIM29298.1"/>
    <property type="molecule type" value="Genomic_DNA"/>
</dbReference>
<keyword evidence="1" id="KW-0863">Zinc-finger</keyword>
<protein>
    <recommendedName>
        <fullName evidence="3">C2H2-type domain-containing protein</fullName>
    </recommendedName>
</protein>
<feature type="region of interest" description="Disordered" evidence="2">
    <location>
        <begin position="50"/>
        <end position="80"/>
    </location>
</feature>
<organism evidence="4 5">
    <name type="scientific">Serendipita vermifera MAFF 305830</name>
    <dbReference type="NCBI Taxonomy" id="933852"/>
    <lineage>
        <taxon>Eukaryota</taxon>
        <taxon>Fungi</taxon>
        <taxon>Dikarya</taxon>
        <taxon>Basidiomycota</taxon>
        <taxon>Agaricomycotina</taxon>
        <taxon>Agaricomycetes</taxon>
        <taxon>Sebacinales</taxon>
        <taxon>Serendipitaceae</taxon>
        <taxon>Serendipita</taxon>
    </lineage>
</organism>
<dbReference type="Proteomes" id="UP000054097">
    <property type="component" value="Unassembled WGS sequence"/>
</dbReference>
<feature type="domain" description="C2H2-type" evidence="3">
    <location>
        <begin position="80"/>
        <end position="110"/>
    </location>
</feature>
<dbReference type="SMART" id="SM00355">
    <property type="entry name" value="ZnF_C2H2"/>
    <property type="match status" value="2"/>
</dbReference>
<keyword evidence="5" id="KW-1185">Reference proteome</keyword>
<name>A0A0C2WT31_SERVB</name>
<dbReference type="InterPro" id="IPR013087">
    <property type="entry name" value="Znf_C2H2_type"/>
</dbReference>
<feature type="compositionally biased region" description="Polar residues" evidence="2">
    <location>
        <begin position="50"/>
        <end position="79"/>
    </location>
</feature>
<feature type="domain" description="C2H2-type" evidence="3">
    <location>
        <begin position="31"/>
        <end position="61"/>
    </location>
</feature>
<evidence type="ECO:0000313" key="5">
    <source>
        <dbReference type="Proteomes" id="UP000054097"/>
    </source>
</evidence>
<proteinExistence type="predicted"/>
<accession>A0A0C2WT31</accession>
<reference evidence="4 5" key="1">
    <citation type="submission" date="2014-04" db="EMBL/GenBank/DDBJ databases">
        <authorList>
            <consortium name="DOE Joint Genome Institute"/>
            <person name="Kuo A."/>
            <person name="Zuccaro A."/>
            <person name="Kohler A."/>
            <person name="Nagy L.G."/>
            <person name="Floudas D."/>
            <person name="Copeland A."/>
            <person name="Barry K.W."/>
            <person name="Cichocki N."/>
            <person name="Veneault-Fourrey C."/>
            <person name="LaButti K."/>
            <person name="Lindquist E.A."/>
            <person name="Lipzen A."/>
            <person name="Lundell T."/>
            <person name="Morin E."/>
            <person name="Murat C."/>
            <person name="Sun H."/>
            <person name="Tunlid A."/>
            <person name="Henrissat B."/>
            <person name="Grigoriev I.V."/>
            <person name="Hibbett D.S."/>
            <person name="Martin F."/>
            <person name="Nordberg H.P."/>
            <person name="Cantor M.N."/>
            <person name="Hua S.X."/>
        </authorList>
    </citation>
    <scope>NUCLEOTIDE SEQUENCE [LARGE SCALE GENOMIC DNA]</scope>
    <source>
        <strain evidence="4 5">MAFF 305830</strain>
    </source>
</reference>
<dbReference type="PROSITE" id="PS50157">
    <property type="entry name" value="ZINC_FINGER_C2H2_2"/>
    <property type="match status" value="2"/>
</dbReference>
<evidence type="ECO:0000256" key="2">
    <source>
        <dbReference type="SAM" id="MobiDB-lite"/>
    </source>
</evidence>
<dbReference type="HOGENOM" id="CLU_1636436_0_0_1"/>
<dbReference type="Pfam" id="PF13913">
    <property type="entry name" value="zf-C2HC_2"/>
    <property type="match status" value="1"/>
</dbReference>
<dbReference type="OrthoDB" id="6077919at2759"/>
<keyword evidence="1" id="KW-0862">Zinc</keyword>
<keyword evidence="1" id="KW-0479">Metal-binding</keyword>
<evidence type="ECO:0000256" key="1">
    <source>
        <dbReference type="PROSITE-ProRule" id="PRU00042"/>
    </source>
</evidence>
<feature type="region of interest" description="Disordered" evidence="2">
    <location>
        <begin position="140"/>
        <end position="162"/>
    </location>
</feature>
<dbReference type="AlphaFoldDB" id="A0A0C2WT31"/>
<reference evidence="5" key="2">
    <citation type="submission" date="2015-01" db="EMBL/GenBank/DDBJ databases">
        <title>Evolutionary Origins and Diversification of the Mycorrhizal Mutualists.</title>
        <authorList>
            <consortium name="DOE Joint Genome Institute"/>
            <consortium name="Mycorrhizal Genomics Consortium"/>
            <person name="Kohler A."/>
            <person name="Kuo A."/>
            <person name="Nagy L.G."/>
            <person name="Floudas D."/>
            <person name="Copeland A."/>
            <person name="Barry K.W."/>
            <person name="Cichocki N."/>
            <person name="Veneault-Fourrey C."/>
            <person name="LaButti K."/>
            <person name="Lindquist E.A."/>
            <person name="Lipzen A."/>
            <person name="Lundell T."/>
            <person name="Morin E."/>
            <person name="Murat C."/>
            <person name="Riley R."/>
            <person name="Ohm R."/>
            <person name="Sun H."/>
            <person name="Tunlid A."/>
            <person name="Henrissat B."/>
            <person name="Grigoriev I.V."/>
            <person name="Hibbett D.S."/>
            <person name="Martin F."/>
        </authorList>
    </citation>
    <scope>NUCLEOTIDE SEQUENCE [LARGE SCALE GENOMIC DNA]</scope>
    <source>
        <strain evidence="5">MAFF 305830</strain>
    </source>
</reference>
<sequence>MTTTRNRRKGNRGTVGNTRKHLAKNVAKKRHHCQKCDRNFDSHNSLQSHFANSQAHRSNSHTKNNSQKQPKSRANNSRTVPCPYCSRKFKSKAAADQHFRSNLVHMVTRVLAEMQPRPQITQPAHTNLITQPVQTNQITQPMQTNHTEEANPVERLSRRSCM</sequence>
<gene>
    <name evidence="4" type="ORF">M408DRAFT_328949</name>
</gene>